<name>A0ABQ9KTN3_HEVBR</name>
<organism evidence="3 4">
    <name type="scientific">Hevea brasiliensis</name>
    <name type="common">Para rubber tree</name>
    <name type="synonym">Siphonia brasiliensis</name>
    <dbReference type="NCBI Taxonomy" id="3981"/>
    <lineage>
        <taxon>Eukaryota</taxon>
        <taxon>Viridiplantae</taxon>
        <taxon>Streptophyta</taxon>
        <taxon>Embryophyta</taxon>
        <taxon>Tracheophyta</taxon>
        <taxon>Spermatophyta</taxon>
        <taxon>Magnoliopsida</taxon>
        <taxon>eudicotyledons</taxon>
        <taxon>Gunneridae</taxon>
        <taxon>Pentapetalae</taxon>
        <taxon>rosids</taxon>
        <taxon>fabids</taxon>
        <taxon>Malpighiales</taxon>
        <taxon>Euphorbiaceae</taxon>
        <taxon>Crotonoideae</taxon>
        <taxon>Micrandreae</taxon>
        <taxon>Hevea</taxon>
    </lineage>
</organism>
<feature type="repeat" description="PPR" evidence="2">
    <location>
        <begin position="346"/>
        <end position="380"/>
    </location>
</feature>
<proteinExistence type="predicted"/>
<dbReference type="InterPro" id="IPR011990">
    <property type="entry name" value="TPR-like_helical_dom_sf"/>
</dbReference>
<feature type="repeat" description="PPR" evidence="2">
    <location>
        <begin position="113"/>
        <end position="143"/>
    </location>
</feature>
<feature type="repeat" description="PPR" evidence="2">
    <location>
        <begin position="447"/>
        <end position="481"/>
    </location>
</feature>
<dbReference type="Pfam" id="PF13041">
    <property type="entry name" value="PPR_2"/>
    <property type="match status" value="4"/>
</dbReference>
<evidence type="ECO:0008006" key="5">
    <source>
        <dbReference type="Google" id="ProtNLM"/>
    </source>
</evidence>
<keyword evidence="1" id="KW-0677">Repeat</keyword>
<dbReference type="Gene3D" id="1.25.40.10">
    <property type="entry name" value="Tetratricopeptide repeat domain"/>
    <property type="match status" value="6"/>
</dbReference>
<sequence>MASRTSPLCLIITRIFYRPPRILFNNALQIFSFSALLAPNQSKPSAKIKTFSCIYQECSNHHSLNPGKQAHARMIVSGFVPTVFVSNCLIHLYVICSHLNYAYKVFDKMNQRDVISYNTMIFGYAGCGKMDIARNFFIGMPQRDVVSWNSMISGFLQNGECRKSIEFFVDMGRSGIGFDRTTFAVVLKACAVLEEGAVGIQVHGLVIRMGFDNDVITGSALLDMYAKCKRLDDSRRVFGEIPEKNWVSWSAMIAGCVQNDQYMEGLELFSEMQKAGIGVSQSIYASVFRSCAGLSALKLGSQFHGHALKCDFGLDIIVGTATLDMYAKCGSMADAQKLFNSLPKHSLQCYNAIIVGYARNDQGFEALLLFQRLLKSGLGFDEISLSGAFSACASIKGDLEGLQVQALAVKTTFRSNICVANAILDMYGKCGALAEAVCMFNEMERRDAVSWNAIIAAHEQNGSEEDTLALFVSMLRSRMEPDEFTYGSILKGCASEQALNSGMEIHSRIIKSGMGLDSFVGGALVDMYCKCGMMGEAEKIHDRTEKQTMVSWNAIISGFSLLEQSENALSFFSWMLEMGVKPDNFTYAIVLDTCANLATVGLGKQMHAQIIKLELHLDVYISSTLVDMYSKCGNMEDSQLVFEKAPNRDFVTWNAIICGYAQHGLGEEALKTFENMQLQNVNPNHATFVSVLRACAHMGLVDKGLHYFNAMVSEYGLDPQLEHYSCLVDIIGRSGRVGEALRLIQEMPFEADAVLWRTLLSICKIHGNVEIAERATNSILQLDPQDSSAYILLSNIYANAGMWAKVSEMRKMMRHNKLKKEPGCSWIEVKDEVHAFLVGDKGHGKCEEIYEVLGLLIGEMNWDGYTPDVDFSFDEEAEEYELAEELRTSTYNL</sequence>
<dbReference type="PANTHER" id="PTHR47926">
    <property type="entry name" value="PENTATRICOPEPTIDE REPEAT-CONTAINING PROTEIN"/>
    <property type="match status" value="1"/>
</dbReference>
<protein>
    <recommendedName>
        <fullName evidence="5">Pentacotripeptide-repeat region of PRORP domain-containing protein</fullName>
    </recommendedName>
</protein>
<feature type="repeat" description="PPR" evidence="2">
    <location>
        <begin position="144"/>
        <end position="178"/>
    </location>
</feature>
<dbReference type="PANTHER" id="PTHR47926:SF406">
    <property type="entry name" value="REPEAT (PPR) SUPERFAMILY PROTEIN, PUTATIVE-RELATED"/>
    <property type="match status" value="1"/>
</dbReference>
<feature type="repeat" description="PPR" evidence="2">
    <location>
        <begin position="482"/>
        <end position="516"/>
    </location>
</feature>
<evidence type="ECO:0000313" key="4">
    <source>
        <dbReference type="Proteomes" id="UP001174677"/>
    </source>
</evidence>
<dbReference type="InterPro" id="IPR002885">
    <property type="entry name" value="PPR_rpt"/>
</dbReference>
<dbReference type="SUPFAM" id="SSF48452">
    <property type="entry name" value="TPR-like"/>
    <property type="match status" value="1"/>
</dbReference>
<evidence type="ECO:0000313" key="3">
    <source>
        <dbReference type="EMBL" id="KAJ9147459.1"/>
    </source>
</evidence>
<dbReference type="NCBIfam" id="TIGR00756">
    <property type="entry name" value="PPR"/>
    <property type="match status" value="5"/>
</dbReference>
<comment type="caution">
    <text evidence="3">The sequence shown here is derived from an EMBL/GenBank/DDBJ whole genome shotgun (WGS) entry which is preliminary data.</text>
</comment>
<accession>A0ABQ9KTN3</accession>
<dbReference type="Pfam" id="PF01535">
    <property type="entry name" value="PPR"/>
    <property type="match status" value="8"/>
</dbReference>
<dbReference type="EMBL" id="JARPOI010000016">
    <property type="protein sequence ID" value="KAJ9147459.1"/>
    <property type="molecule type" value="Genomic_DNA"/>
</dbReference>
<evidence type="ECO:0000256" key="1">
    <source>
        <dbReference type="ARBA" id="ARBA00022737"/>
    </source>
</evidence>
<dbReference type="PROSITE" id="PS51375">
    <property type="entry name" value="PPR"/>
    <property type="match status" value="8"/>
</dbReference>
<dbReference type="Pfam" id="PF20431">
    <property type="entry name" value="E_motif"/>
    <property type="match status" value="1"/>
</dbReference>
<reference evidence="3" key="1">
    <citation type="journal article" date="2023" name="Plant Biotechnol. J.">
        <title>Chromosome-level wild Hevea brasiliensis genome provides new tools for genomic-assisted breeding and valuable loci to elevate rubber yield.</title>
        <authorList>
            <person name="Cheng H."/>
            <person name="Song X."/>
            <person name="Hu Y."/>
            <person name="Wu T."/>
            <person name="Yang Q."/>
            <person name="An Z."/>
            <person name="Feng S."/>
            <person name="Deng Z."/>
            <person name="Wu W."/>
            <person name="Zeng X."/>
            <person name="Tu M."/>
            <person name="Wang X."/>
            <person name="Huang H."/>
        </authorList>
    </citation>
    <scope>NUCLEOTIDE SEQUENCE</scope>
    <source>
        <strain evidence="3">MT/VB/25A 57/8</strain>
    </source>
</reference>
<evidence type="ECO:0000256" key="2">
    <source>
        <dbReference type="PROSITE-ProRule" id="PRU00708"/>
    </source>
</evidence>
<gene>
    <name evidence="3" type="ORF">P3X46_029621</name>
</gene>
<dbReference type="InterPro" id="IPR046848">
    <property type="entry name" value="E_motif"/>
</dbReference>
<dbReference type="InterPro" id="IPR046960">
    <property type="entry name" value="PPR_At4g14850-like_plant"/>
</dbReference>
<keyword evidence="4" id="KW-1185">Reference proteome</keyword>
<feature type="repeat" description="PPR" evidence="2">
    <location>
        <begin position="649"/>
        <end position="683"/>
    </location>
</feature>
<dbReference type="Proteomes" id="UP001174677">
    <property type="component" value="Chromosome 16"/>
</dbReference>
<feature type="repeat" description="PPR" evidence="2">
    <location>
        <begin position="245"/>
        <end position="279"/>
    </location>
</feature>
<feature type="repeat" description="PPR" evidence="2">
    <location>
        <begin position="548"/>
        <end position="582"/>
    </location>
</feature>